<accession>A0ABN7SP16</accession>
<evidence type="ECO:0000256" key="3">
    <source>
        <dbReference type="ARBA" id="ARBA00022692"/>
    </source>
</evidence>
<protein>
    <submittedName>
        <fullName evidence="11">Oidioi.mRNA.OKI2018_I69.chr1.g416.t2.cds</fullName>
    </submittedName>
</protein>
<dbReference type="Proteomes" id="UP001158576">
    <property type="component" value="Chromosome 1"/>
</dbReference>
<proteinExistence type="predicted"/>
<name>A0ABN7SP16_OIKDI</name>
<dbReference type="Gene3D" id="1.10.287.70">
    <property type="match status" value="2"/>
</dbReference>
<evidence type="ECO:0000313" key="12">
    <source>
        <dbReference type="Proteomes" id="UP001158576"/>
    </source>
</evidence>
<feature type="transmembrane region" description="Helical" evidence="9">
    <location>
        <begin position="394"/>
        <end position="415"/>
    </location>
</feature>
<feature type="transmembrane region" description="Helical" evidence="9">
    <location>
        <begin position="314"/>
        <end position="334"/>
    </location>
</feature>
<evidence type="ECO:0000259" key="10">
    <source>
        <dbReference type="Pfam" id="PF07885"/>
    </source>
</evidence>
<keyword evidence="7" id="KW-0407">Ion channel</keyword>
<feature type="region of interest" description="Disordered" evidence="8">
    <location>
        <begin position="459"/>
        <end position="479"/>
    </location>
</feature>
<keyword evidence="2" id="KW-0813">Transport</keyword>
<reference evidence="11 12" key="1">
    <citation type="submission" date="2021-04" db="EMBL/GenBank/DDBJ databases">
        <authorList>
            <person name="Bliznina A."/>
        </authorList>
    </citation>
    <scope>NUCLEOTIDE SEQUENCE [LARGE SCALE GENOMIC DNA]</scope>
</reference>
<feature type="transmembrane region" description="Helical" evidence="9">
    <location>
        <begin position="285"/>
        <end position="307"/>
    </location>
</feature>
<comment type="subcellular location">
    <subcellularLocation>
        <location evidence="1">Membrane</location>
        <topology evidence="1">Multi-pass membrane protein</topology>
    </subcellularLocation>
</comment>
<evidence type="ECO:0000313" key="11">
    <source>
        <dbReference type="EMBL" id="CAG5102675.1"/>
    </source>
</evidence>
<evidence type="ECO:0000256" key="4">
    <source>
        <dbReference type="ARBA" id="ARBA00022989"/>
    </source>
</evidence>
<keyword evidence="4 9" id="KW-1133">Transmembrane helix</keyword>
<dbReference type="Gene3D" id="4.10.365.10">
    <property type="entry name" value="p27"/>
    <property type="match status" value="1"/>
</dbReference>
<feature type="region of interest" description="Disordered" evidence="8">
    <location>
        <begin position="557"/>
        <end position="608"/>
    </location>
</feature>
<feature type="domain" description="Potassium channel" evidence="10">
    <location>
        <begin position="297"/>
        <end position="336"/>
    </location>
</feature>
<evidence type="ECO:0000256" key="9">
    <source>
        <dbReference type="SAM" id="Phobius"/>
    </source>
</evidence>
<keyword evidence="5" id="KW-0406">Ion transport</keyword>
<dbReference type="Pfam" id="PF07885">
    <property type="entry name" value="Ion_trans_2"/>
    <property type="match status" value="1"/>
</dbReference>
<evidence type="ECO:0000256" key="2">
    <source>
        <dbReference type="ARBA" id="ARBA00022448"/>
    </source>
</evidence>
<dbReference type="PANTHER" id="PTHR11003:SF345">
    <property type="entry name" value="TWIK FAMILY OF POTASSIUM CHANNELS PROTEIN 18"/>
    <property type="match status" value="1"/>
</dbReference>
<dbReference type="InterPro" id="IPR013099">
    <property type="entry name" value="K_chnl_dom"/>
</dbReference>
<dbReference type="PANTHER" id="PTHR11003">
    <property type="entry name" value="POTASSIUM CHANNEL, SUBFAMILY K"/>
    <property type="match status" value="1"/>
</dbReference>
<feature type="compositionally biased region" description="Polar residues" evidence="8">
    <location>
        <begin position="599"/>
        <end position="608"/>
    </location>
</feature>
<dbReference type="SUPFAM" id="SSF81324">
    <property type="entry name" value="Voltage-gated potassium channels"/>
    <property type="match status" value="2"/>
</dbReference>
<evidence type="ECO:0000256" key="7">
    <source>
        <dbReference type="ARBA" id="ARBA00023303"/>
    </source>
</evidence>
<feature type="region of interest" description="Disordered" evidence="8">
    <location>
        <begin position="1"/>
        <end position="23"/>
    </location>
</feature>
<sequence length="608" mass="68997">MKSKKRKSFTKLGDEELEGHHQHHSHLSARRAIYCKRKRTLKAQSIYCGKLLLLYILYLGIGAAVFKKIEFPVEIAKCKHAVGEARNGQVWKVRQTLVNLGLNTLICSGLKKFLFDYKSMPDDTLPEKLVTMFSDWTDEDCSKSSYKTIVMDTMMEEMNSEKPDRAVVNQYHRVWQQATQLGASKLGQDDELVVSQKALLDTFGEISRTSINDFSSLQSDCYGGNSRWDYHNAFFFAGTLVSTIAYLLSVISEIINDCLRKCRSKLERFVQSAKGCCKNERISSIVSFSYISIGFVLTFVLPCVAFIKIEQWTILDAVYFSIITLTTVGFGDYIPSVAPPEKYANNVRNDSVCFQAMIEPVTMVKISNRTGLPELCAPSMWPSKIEMLYTSYRIVVFTWIIFGLVWVSGLISLVTERIRKRAQIKLGSTIPTMTNSASNIISLMTPSRPSRLPVRRRLNFGQDNDENNRPVSTRESTDDFLKRQISEAMESEERRFAEIYNFNTTTGRPIRSSESEQNYDWTITRSAPRYYRAIALRNRRAEALNAVGSKKAATLPDFASPAKRSPTKRTRAQLDFSNSAPVSATEAKKAKMTKLTIRPKNQQESVSK</sequence>
<organism evidence="11 12">
    <name type="scientific">Oikopleura dioica</name>
    <name type="common">Tunicate</name>
    <dbReference type="NCBI Taxonomy" id="34765"/>
    <lineage>
        <taxon>Eukaryota</taxon>
        <taxon>Metazoa</taxon>
        <taxon>Chordata</taxon>
        <taxon>Tunicata</taxon>
        <taxon>Appendicularia</taxon>
        <taxon>Copelata</taxon>
        <taxon>Oikopleuridae</taxon>
        <taxon>Oikopleura</taxon>
    </lineage>
</organism>
<evidence type="ECO:0000256" key="8">
    <source>
        <dbReference type="SAM" id="MobiDB-lite"/>
    </source>
</evidence>
<evidence type="ECO:0000256" key="1">
    <source>
        <dbReference type="ARBA" id="ARBA00004141"/>
    </source>
</evidence>
<dbReference type="InterPro" id="IPR044898">
    <property type="entry name" value="CDI_dom_sf"/>
</dbReference>
<dbReference type="EMBL" id="OU015566">
    <property type="protein sequence ID" value="CAG5102675.1"/>
    <property type="molecule type" value="Genomic_DNA"/>
</dbReference>
<dbReference type="InterPro" id="IPR003280">
    <property type="entry name" value="2pore_dom_K_chnl"/>
</dbReference>
<keyword evidence="3 9" id="KW-0812">Transmembrane</keyword>
<keyword evidence="12" id="KW-1185">Reference proteome</keyword>
<evidence type="ECO:0000256" key="6">
    <source>
        <dbReference type="ARBA" id="ARBA00023136"/>
    </source>
</evidence>
<feature type="transmembrane region" description="Helical" evidence="9">
    <location>
        <begin position="46"/>
        <end position="66"/>
    </location>
</feature>
<gene>
    <name evidence="11" type="ORF">OKIOD_LOCUS9181</name>
</gene>
<keyword evidence="6 9" id="KW-0472">Membrane</keyword>
<evidence type="ECO:0000256" key="5">
    <source>
        <dbReference type="ARBA" id="ARBA00023065"/>
    </source>
</evidence>